<dbReference type="EMBL" id="CABPST010000004">
    <property type="protein sequence ID" value="VVE88142.1"/>
    <property type="molecule type" value="Genomic_DNA"/>
</dbReference>
<dbReference type="InterPro" id="IPR029021">
    <property type="entry name" value="Prot-tyrosine_phosphatase-like"/>
</dbReference>
<organism evidence="1 2">
    <name type="scientific">Pandoraea bronchicola</name>
    <dbReference type="NCBI Taxonomy" id="2508287"/>
    <lineage>
        <taxon>Bacteria</taxon>
        <taxon>Pseudomonadati</taxon>
        <taxon>Pseudomonadota</taxon>
        <taxon>Betaproteobacteria</taxon>
        <taxon>Burkholderiales</taxon>
        <taxon>Burkholderiaceae</taxon>
        <taxon>Pandoraea</taxon>
    </lineage>
</organism>
<dbReference type="Proteomes" id="UP000382040">
    <property type="component" value="Unassembled WGS sequence"/>
</dbReference>
<sequence>MPRSSHRSKNLVALLYKPPPGPRQVLAMSRADAERLPAIPTVAVISITAPERPTAKLSDFRNVLRLSFSDVDHLNPAISTRAREKLASAFTLRQAEEIRAFVESLPTSIESIVVHCEGGYSRSCAVALGLHRLYGYQVDIEAMTHANPSVVRLITTLHTGM</sequence>
<proteinExistence type="predicted"/>
<dbReference type="AlphaFoldDB" id="A0A5E5BSM8"/>
<dbReference type="RefSeq" id="WP_150559457.1">
    <property type="nucleotide sequence ID" value="NZ_CABPST010000004.1"/>
</dbReference>
<dbReference type="OrthoDB" id="8722946at2"/>
<evidence type="ECO:0000313" key="1">
    <source>
        <dbReference type="EMBL" id="VVE88142.1"/>
    </source>
</evidence>
<evidence type="ECO:0000313" key="2">
    <source>
        <dbReference type="Proteomes" id="UP000382040"/>
    </source>
</evidence>
<accession>A0A5E5BSM8</accession>
<gene>
    <name evidence="1" type="ORF">PBR20603_02091</name>
</gene>
<evidence type="ECO:0008006" key="3">
    <source>
        <dbReference type="Google" id="ProtNLM"/>
    </source>
</evidence>
<protein>
    <recommendedName>
        <fullName evidence="3">Tyrosine specific protein phosphatases domain-containing protein</fullName>
    </recommendedName>
</protein>
<dbReference type="Gene3D" id="3.90.190.10">
    <property type="entry name" value="Protein tyrosine phosphatase superfamily"/>
    <property type="match status" value="1"/>
</dbReference>
<reference evidence="1 2" key="1">
    <citation type="submission" date="2019-08" db="EMBL/GenBank/DDBJ databases">
        <authorList>
            <person name="Peeters C."/>
        </authorList>
    </citation>
    <scope>NUCLEOTIDE SEQUENCE [LARGE SCALE GENOMIC DNA]</scope>
    <source>
        <strain evidence="1 2">LMG 20603</strain>
    </source>
</reference>
<dbReference type="SUPFAM" id="SSF52799">
    <property type="entry name" value="(Phosphotyrosine protein) phosphatases II"/>
    <property type="match status" value="1"/>
</dbReference>
<name>A0A5E5BSM8_9BURK</name>
<keyword evidence="2" id="KW-1185">Reference proteome</keyword>